<keyword evidence="4" id="KW-0770">Synapse</keyword>
<evidence type="ECO:0000256" key="6">
    <source>
        <dbReference type="ARBA" id="ARBA00023136"/>
    </source>
</evidence>
<comment type="similarity">
    <text evidence="13">Belongs to the ligand-gated ion channel (TC 1.A.9) family.</text>
</comment>
<protein>
    <recommendedName>
        <fullName evidence="14">C2H2-type domain-containing protein</fullName>
    </recommendedName>
</protein>
<dbReference type="PRINTS" id="PR00252">
    <property type="entry name" value="NRIONCHANNEL"/>
</dbReference>
<dbReference type="EnsemblMetazoa" id="MESCA007551-RA">
    <property type="protein sequence ID" value="MESCA007551-PA"/>
    <property type="gene ID" value="MESCA007551"/>
</dbReference>
<dbReference type="GO" id="GO:0008270">
    <property type="term" value="F:zinc ion binding"/>
    <property type="evidence" value="ECO:0007669"/>
    <property type="project" value="UniProtKB-KW"/>
</dbReference>
<dbReference type="Proteomes" id="UP000015102">
    <property type="component" value="Unassembled WGS sequence"/>
</dbReference>
<dbReference type="Gene3D" id="3.30.160.60">
    <property type="entry name" value="Classic Zinc Finger"/>
    <property type="match status" value="1"/>
</dbReference>
<evidence type="ECO:0000256" key="3">
    <source>
        <dbReference type="ARBA" id="ARBA00022692"/>
    </source>
</evidence>
<keyword evidence="7" id="KW-0675">Receptor</keyword>
<evidence type="ECO:0000256" key="1">
    <source>
        <dbReference type="ARBA" id="ARBA00022448"/>
    </source>
</evidence>
<keyword evidence="6" id="KW-0472">Membrane</keyword>
<name>T1GUX9_MEGSC</name>
<dbReference type="PROSITE" id="PS00236">
    <property type="entry name" value="NEUROTR_ION_CHANNEL"/>
    <property type="match status" value="1"/>
</dbReference>
<dbReference type="Gene3D" id="2.70.170.10">
    <property type="entry name" value="Neurotransmitter-gated ion-channel ligand-binding domain"/>
    <property type="match status" value="1"/>
</dbReference>
<evidence type="ECO:0000256" key="13">
    <source>
        <dbReference type="RuleBase" id="RU000687"/>
    </source>
</evidence>
<keyword evidence="5 13" id="KW-0406">Ion transport</keyword>
<dbReference type="InterPro" id="IPR002394">
    <property type="entry name" value="Nicotinic_acetylcholine_rcpt"/>
</dbReference>
<evidence type="ECO:0000313" key="16">
    <source>
        <dbReference type="Proteomes" id="UP000015102"/>
    </source>
</evidence>
<keyword evidence="12" id="KW-0862">Zinc</keyword>
<dbReference type="InterPro" id="IPR032714">
    <property type="entry name" value="DZIP1_N"/>
</dbReference>
<evidence type="ECO:0000256" key="10">
    <source>
        <dbReference type="ARBA" id="ARBA00023303"/>
    </source>
</evidence>
<dbReference type="EMBL" id="CAQQ02199695">
    <property type="status" value="NOT_ANNOTATED_CDS"/>
    <property type="molecule type" value="Genomic_DNA"/>
</dbReference>
<dbReference type="AlphaFoldDB" id="T1GUX9"/>
<proteinExistence type="inferred from homology"/>
<feature type="domain" description="C2H2-type" evidence="14">
    <location>
        <begin position="146"/>
        <end position="174"/>
    </location>
</feature>
<dbReference type="SUPFAM" id="SSF63712">
    <property type="entry name" value="Nicotinic receptor ligand binding domain-like"/>
    <property type="match status" value="1"/>
</dbReference>
<comment type="subcellular location">
    <subcellularLocation>
        <location evidence="11">Postsynaptic cell membrane</location>
        <topology evidence="11">Multi-pass membrane protein</topology>
    </subcellularLocation>
</comment>
<keyword evidence="1 13" id="KW-0813">Transport</keyword>
<reference evidence="16" key="1">
    <citation type="submission" date="2013-02" db="EMBL/GenBank/DDBJ databases">
        <authorList>
            <person name="Hughes D."/>
        </authorList>
    </citation>
    <scope>NUCLEOTIDE SEQUENCE</scope>
    <source>
        <strain>Durham</strain>
        <strain evidence="16">NC isolate 2 -- Noor lab</strain>
    </source>
</reference>
<dbReference type="PROSITE" id="PS00028">
    <property type="entry name" value="ZINC_FINGER_C2H2_1"/>
    <property type="match status" value="1"/>
</dbReference>
<keyword evidence="2" id="KW-1003">Cell membrane</keyword>
<evidence type="ECO:0000259" key="14">
    <source>
        <dbReference type="PROSITE" id="PS50157"/>
    </source>
</evidence>
<dbReference type="EMBL" id="CAQQ02199697">
    <property type="status" value="NOT_ANNOTATED_CDS"/>
    <property type="molecule type" value="Genomic_DNA"/>
</dbReference>
<dbReference type="InterPro" id="IPR006201">
    <property type="entry name" value="Neur_channel"/>
</dbReference>
<keyword evidence="9" id="KW-1071">Ligand-gated ion channel</keyword>
<dbReference type="SMART" id="SM00355">
    <property type="entry name" value="ZnF_C2H2"/>
    <property type="match status" value="1"/>
</dbReference>
<evidence type="ECO:0000256" key="12">
    <source>
        <dbReference type="PROSITE-ProRule" id="PRU00042"/>
    </source>
</evidence>
<dbReference type="Pfam" id="PF02931">
    <property type="entry name" value="Neur_chan_LBD"/>
    <property type="match status" value="1"/>
</dbReference>
<dbReference type="STRING" id="36166.T1GUX9"/>
<keyword evidence="12" id="KW-0479">Metal-binding</keyword>
<accession>T1GUX9</accession>
<dbReference type="SUPFAM" id="SSF57667">
    <property type="entry name" value="beta-beta-alpha zinc fingers"/>
    <property type="match status" value="1"/>
</dbReference>
<evidence type="ECO:0000256" key="7">
    <source>
        <dbReference type="ARBA" id="ARBA00023170"/>
    </source>
</evidence>
<dbReference type="Pfam" id="PF13815">
    <property type="entry name" value="Dzip-like_N"/>
    <property type="match status" value="1"/>
</dbReference>
<keyword evidence="3" id="KW-0812">Transmembrane</keyword>
<dbReference type="PROSITE" id="PS50157">
    <property type="entry name" value="ZINC_FINGER_C2H2_2"/>
    <property type="match status" value="1"/>
</dbReference>
<dbReference type="InterPro" id="IPR036734">
    <property type="entry name" value="Neur_chan_lig-bd_sf"/>
</dbReference>
<keyword evidence="8" id="KW-0628">Postsynaptic cell membrane</keyword>
<dbReference type="InterPro" id="IPR006202">
    <property type="entry name" value="Neur_chan_lig-bd"/>
</dbReference>
<dbReference type="PRINTS" id="PR00254">
    <property type="entry name" value="NICOTINICR"/>
</dbReference>
<dbReference type="GO" id="GO:0045211">
    <property type="term" value="C:postsynaptic membrane"/>
    <property type="evidence" value="ECO:0007669"/>
    <property type="project" value="UniProtKB-SubCell"/>
</dbReference>
<evidence type="ECO:0000256" key="4">
    <source>
        <dbReference type="ARBA" id="ARBA00023018"/>
    </source>
</evidence>
<evidence type="ECO:0000256" key="11">
    <source>
        <dbReference type="ARBA" id="ARBA00034104"/>
    </source>
</evidence>
<keyword evidence="10 13" id="KW-0407">Ion channel</keyword>
<evidence type="ECO:0000256" key="9">
    <source>
        <dbReference type="ARBA" id="ARBA00023286"/>
    </source>
</evidence>
<dbReference type="GO" id="GO:0022848">
    <property type="term" value="F:acetylcholine-gated monoatomic cation-selective channel activity"/>
    <property type="evidence" value="ECO:0007669"/>
    <property type="project" value="InterPro"/>
</dbReference>
<reference evidence="15" key="2">
    <citation type="submission" date="2015-06" db="UniProtKB">
        <authorList>
            <consortium name="EnsemblMetazoa"/>
        </authorList>
    </citation>
    <scope>IDENTIFICATION</scope>
</reference>
<dbReference type="GO" id="GO:0004888">
    <property type="term" value="F:transmembrane signaling receptor activity"/>
    <property type="evidence" value="ECO:0007669"/>
    <property type="project" value="InterPro"/>
</dbReference>
<dbReference type="FunFam" id="2.70.170.10:FF:000013">
    <property type="entry name" value="Acetylcholine receptor subunit alpha"/>
    <property type="match status" value="1"/>
</dbReference>
<dbReference type="EMBL" id="CAQQ02199696">
    <property type="status" value="NOT_ANNOTATED_CDS"/>
    <property type="molecule type" value="Genomic_DNA"/>
</dbReference>
<sequence>MSHNWNYDYPKIARESGFTLKQNKDGPLDWRTISSIEVDQVIREQKFESVDSITAYLSQAPVASMLDTNILDPGIGKYFILSQLAIQYLLFCKKFLDETVTTLRESLCESQLENANLKKLNHENNNELLQLHKKFQQMETINEVVFPCSQCTKNFISNDMLNTHMKRKHGKTEEPETHDLQATGPGFCLHLRFTCFFVLISVPTSFEANPNTKRLYDDLLANYNRLIRPVVNNSETLTVWLGLKVTQLIEVNLKNQVMTTNLWVSQKWFDYKLRWDPDEYGGVEMLYVPSENIWTPDIVLFNNWDGNYEVTLMTKATLKYTGEVFWEPPAIYKSSCEMNVEYFPYDEQICFMKFGSWTYNGAQVDLKHLDQGISFSRTL</sequence>
<evidence type="ECO:0000256" key="2">
    <source>
        <dbReference type="ARBA" id="ARBA00022475"/>
    </source>
</evidence>
<organism evidence="15 16">
    <name type="scientific">Megaselia scalaris</name>
    <name type="common">Humpbacked fly</name>
    <name type="synonym">Phora scalaris</name>
    <dbReference type="NCBI Taxonomy" id="36166"/>
    <lineage>
        <taxon>Eukaryota</taxon>
        <taxon>Metazoa</taxon>
        <taxon>Ecdysozoa</taxon>
        <taxon>Arthropoda</taxon>
        <taxon>Hexapoda</taxon>
        <taxon>Insecta</taxon>
        <taxon>Pterygota</taxon>
        <taxon>Neoptera</taxon>
        <taxon>Endopterygota</taxon>
        <taxon>Diptera</taxon>
        <taxon>Brachycera</taxon>
        <taxon>Muscomorpha</taxon>
        <taxon>Platypezoidea</taxon>
        <taxon>Phoridae</taxon>
        <taxon>Megaseliini</taxon>
        <taxon>Megaselia</taxon>
    </lineage>
</organism>
<dbReference type="InterPro" id="IPR018000">
    <property type="entry name" value="Neurotransmitter_ion_chnl_CS"/>
</dbReference>
<dbReference type="InterPro" id="IPR036236">
    <property type="entry name" value="Znf_C2H2_sf"/>
</dbReference>
<dbReference type="HOGENOM" id="CLU_730145_0_0_1"/>
<keyword evidence="16" id="KW-1185">Reference proteome</keyword>
<evidence type="ECO:0000256" key="8">
    <source>
        <dbReference type="ARBA" id="ARBA00023257"/>
    </source>
</evidence>
<dbReference type="InterPro" id="IPR013087">
    <property type="entry name" value="Znf_C2H2_type"/>
</dbReference>
<evidence type="ECO:0000313" key="15">
    <source>
        <dbReference type="EnsemblMetazoa" id="MESCA007551-PA"/>
    </source>
</evidence>
<dbReference type="PANTHER" id="PTHR18945">
    <property type="entry name" value="NEUROTRANSMITTER GATED ION CHANNEL"/>
    <property type="match status" value="1"/>
</dbReference>
<evidence type="ECO:0000256" key="5">
    <source>
        <dbReference type="ARBA" id="ARBA00023065"/>
    </source>
</evidence>
<keyword evidence="12" id="KW-0863">Zinc-finger</keyword>